<dbReference type="EMBL" id="JARKIE010000145">
    <property type="protein sequence ID" value="KAJ7676174.1"/>
    <property type="molecule type" value="Genomic_DNA"/>
</dbReference>
<organism evidence="2 3">
    <name type="scientific">Mycena rosella</name>
    <name type="common">Pink bonnet</name>
    <name type="synonym">Agaricus rosellus</name>
    <dbReference type="NCBI Taxonomy" id="1033263"/>
    <lineage>
        <taxon>Eukaryota</taxon>
        <taxon>Fungi</taxon>
        <taxon>Dikarya</taxon>
        <taxon>Basidiomycota</taxon>
        <taxon>Agaricomycotina</taxon>
        <taxon>Agaricomycetes</taxon>
        <taxon>Agaricomycetidae</taxon>
        <taxon>Agaricales</taxon>
        <taxon>Marasmiineae</taxon>
        <taxon>Mycenaceae</taxon>
        <taxon>Mycena</taxon>
    </lineage>
</organism>
<reference evidence="2" key="1">
    <citation type="submission" date="2023-03" db="EMBL/GenBank/DDBJ databases">
        <title>Massive genome expansion in bonnet fungi (Mycena s.s.) driven by repeated elements and novel gene families across ecological guilds.</title>
        <authorList>
            <consortium name="Lawrence Berkeley National Laboratory"/>
            <person name="Harder C.B."/>
            <person name="Miyauchi S."/>
            <person name="Viragh M."/>
            <person name="Kuo A."/>
            <person name="Thoen E."/>
            <person name="Andreopoulos B."/>
            <person name="Lu D."/>
            <person name="Skrede I."/>
            <person name="Drula E."/>
            <person name="Henrissat B."/>
            <person name="Morin E."/>
            <person name="Kohler A."/>
            <person name="Barry K."/>
            <person name="LaButti K."/>
            <person name="Morin E."/>
            <person name="Salamov A."/>
            <person name="Lipzen A."/>
            <person name="Mereny Z."/>
            <person name="Hegedus B."/>
            <person name="Baldrian P."/>
            <person name="Stursova M."/>
            <person name="Weitz H."/>
            <person name="Taylor A."/>
            <person name="Grigoriev I.V."/>
            <person name="Nagy L.G."/>
            <person name="Martin F."/>
            <person name="Kauserud H."/>
        </authorList>
    </citation>
    <scope>NUCLEOTIDE SEQUENCE</scope>
    <source>
        <strain evidence="2">CBHHK067</strain>
    </source>
</reference>
<comment type="caution">
    <text evidence="2">The sequence shown here is derived from an EMBL/GenBank/DDBJ whole genome shotgun (WGS) entry which is preliminary data.</text>
</comment>
<name>A0AAD7G859_MYCRO</name>
<evidence type="ECO:0000313" key="2">
    <source>
        <dbReference type="EMBL" id="KAJ7676174.1"/>
    </source>
</evidence>
<protein>
    <submittedName>
        <fullName evidence="2">Uncharacterized protein</fullName>
    </submittedName>
</protein>
<evidence type="ECO:0000313" key="3">
    <source>
        <dbReference type="Proteomes" id="UP001221757"/>
    </source>
</evidence>
<gene>
    <name evidence="2" type="ORF">B0H17DRAFT_1140038</name>
</gene>
<evidence type="ECO:0000256" key="1">
    <source>
        <dbReference type="SAM" id="Phobius"/>
    </source>
</evidence>
<accession>A0AAD7G859</accession>
<feature type="transmembrane region" description="Helical" evidence="1">
    <location>
        <begin position="98"/>
        <end position="117"/>
    </location>
</feature>
<dbReference type="Proteomes" id="UP001221757">
    <property type="component" value="Unassembled WGS sequence"/>
</dbReference>
<keyword evidence="1" id="KW-1133">Transmembrane helix</keyword>
<keyword evidence="1" id="KW-0472">Membrane</keyword>
<sequence>MNQPPVNVLLLQLAADAKVTEYGADSTVSSLSQRGGDGLETSKITREMAIYMGTPPHLSVPHAYKAQNRYFTLFITLFYTSSYLRQPPSDTSCFMIDQIQGISATIIVGTVDIILLLRIWILSERSRRIFGVLLLMIIGKSPASAEFAHWSHFTLTSRDDRNASCPNICVPVQLNDPVLPGYVHFGVFLRDGVFWFLVVVYRPLGLGAADARQGPQSLPIRLSAPEYFSI</sequence>
<feature type="transmembrane region" description="Helical" evidence="1">
    <location>
        <begin position="129"/>
        <end position="150"/>
    </location>
</feature>
<dbReference type="AlphaFoldDB" id="A0AAD7G859"/>
<keyword evidence="3" id="KW-1185">Reference proteome</keyword>
<keyword evidence="1" id="KW-0812">Transmembrane</keyword>
<proteinExistence type="predicted"/>